<dbReference type="InterPro" id="IPR036291">
    <property type="entry name" value="NAD(P)-bd_dom_sf"/>
</dbReference>
<dbReference type="Gene3D" id="3.40.50.720">
    <property type="entry name" value="NAD(P)-binding Rossmann-like Domain"/>
    <property type="match status" value="1"/>
</dbReference>
<gene>
    <name evidence="2" type="ORF">WCU84_11970</name>
</gene>
<keyword evidence="3" id="KW-1185">Reference proteome</keyword>
<comment type="caution">
    <text evidence="2">The sequence shown here is derived from an EMBL/GenBank/DDBJ whole genome shotgun (WGS) entry which is preliminary data.</text>
</comment>
<evidence type="ECO:0000259" key="1">
    <source>
        <dbReference type="Pfam" id="PF01408"/>
    </source>
</evidence>
<dbReference type="EMBL" id="JBBBOO010000007">
    <property type="protein sequence ID" value="MEI7064376.1"/>
    <property type="molecule type" value="Genomic_DNA"/>
</dbReference>
<evidence type="ECO:0000313" key="3">
    <source>
        <dbReference type="Proteomes" id="UP001359469"/>
    </source>
</evidence>
<reference evidence="2 3" key="1">
    <citation type="submission" date="2024-03" db="EMBL/GenBank/DDBJ databases">
        <title>Analysis of soft rot Pectobacteriaceae population diversity in US potato growing regions between 2016 and 2022.</title>
        <authorList>
            <person name="Ma X."/>
            <person name="Zhang X."/>
            <person name="Stodghill P."/>
            <person name="Rioux R."/>
            <person name="Babler B."/>
            <person name="Shrestha S."/>
            <person name="Babler B."/>
            <person name="Rivedal H."/>
            <person name="Frost K."/>
            <person name="Hao J."/>
            <person name="Secor G."/>
            <person name="Swingle B."/>
        </authorList>
    </citation>
    <scope>NUCLEOTIDE SEQUENCE [LARGE SCALE GENOMIC DNA]</scope>
    <source>
        <strain evidence="2 3">SR64</strain>
    </source>
</reference>
<proteinExistence type="predicted"/>
<sequence>MMNILIVGLGYAGNRFYSAFKNVIHTEKINFAYVNRTKISHELPCYESVQVALEKFKPEIIVISATDNQHINIIESLSSYDGFILCEKPLATPGDGWKTACNNLQNLSGFALDLVERYSFATILLKSLIIERKWKLVRANFVWGKNRINDYRPTCGVTSEVIHPLDLITWICNEKCSLDIRSVSGVKSDFSISGDHILDTVLLTAELNNVPVTGFSSFVNIQRQRSVDFSFTDEIGEIIHARIIYDTPSWDCDHLRIWSLNSDGSENIIINERQENSVEKFSTIYKLSKLCSDVYGYVKDGTPPSQSFPGLETAVRLQETLDYIQEHAVTPEPASYTHRGERKLLTKESALEVLG</sequence>
<protein>
    <submittedName>
        <fullName evidence="2">Gfo/Idh/MocA family oxidoreductase</fullName>
    </submittedName>
</protein>
<dbReference type="RefSeq" id="WP_200864865.1">
    <property type="nucleotide sequence ID" value="NZ_JAFCAF010000018.1"/>
</dbReference>
<accession>A0ABU8JLP5</accession>
<dbReference type="Gene3D" id="3.30.360.10">
    <property type="entry name" value="Dihydrodipicolinate Reductase, domain 2"/>
    <property type="match status" value="1"/>
</dbReference>
<name>A0ABU8JLP5_DICCH</name>
<dbReference type="InterPro" id="IPR000683">
    <property type="entry name" value="Gfo/Idh/MocA-like_OxRdtase_N"/>
</dbReference>
<evidence type="ECO:0000313" key="2">
    <source>
        <dbReference type="EMBL" id="MEI7064376.1"/>
    </source>
</evidence>
<dbReference type="SUPFAM" id="SSF51735">
    <property type="entry name" value="NAD(P)-binding Rossmann-fold domains"/>
    <property type="match status" value="1"/>
</dbReference>
<organism evidence="2 3">
    <name type="scientific">Dickeya chrysanthemi</name>
    <name type="common">Pectobacterium chrysanthemi</name>
    <name type="synonym">Erwinia chrysanthemi</name>
    <dbReference type="NCBI Taxonomy" id="556"/>
    <lineage>
        <taxon>Bacteria</taxon>
        <taxon>Pseudomonadati</taxon>
        <taxon>Pseudomonadota</taxon>
        <taxon>Gammaproteobacteria</taxon>
        <taxon>Enterobacterales</taxon>
        <taxon>Pectobacteriaceae</taxon>
        <taxon>Dickeya</taxon>
    </lineage>
</organism>
<dbReference type="Proteomes" id="UP001359469">
    <property type="component" value="Unassembled WGS sequence"/>
</dbReference>
<dbReference type="Pfam" id="PF01408">
    <property type="entry name" value="GFO_IDH_MocA"/>
    <property type="match status" value="1"/>
</dbReference>
<feature type="domain" description="Gfo/Idh/MocA-like oxidoreductase N-terminal" evidence="1">
    <location>
        <begin position="2"/>
        <end position="101"/>
    </location>
</feature>